<name>S2KN21_LITA3</name>
<dbReference type="AlphaFoldDB" id="S2KN21"/>
<organism evidence="2 3">
    <name type="scientific">Litchfieldella anticariensis (strain DSM 16096 / CECT 5854 / CIP 108499 / LMG 22089 / FP35)</name>
    <name type="common">Halomonas anticariensis</name>
    <dbReference type="NCBI Taxonomy" id="1121939"/>
    <lineage>
        <taxon>Bacteria</taxon>
        <taxon>Pseudomonadati</taxon>
        <taxon>Pseudomonadota</taxon>
        <taxon>Gammaproteobacteria</taxon>
        <taxon>Oceanospirillales</taxon>
        <taxon>Halomonadaceae</taxon>
        <taxon>Litchfieldella</taxon>
    </lineage>
</organism>
<dbReference type="EMBL" id="ASTJ01000012">
    <property type="protein sequence ID" value="EPC03325.1"/>
    <property type="molecule type" value="Genomic_DNA"/>
</dbReference>
<feature type="domain" description="VOC" evidence="1">
    <location>
        <begin position="3"/>
        <end position="114"/>
    </location>
</feature>
<dbReference type="Gene3D" id="3.10.180.10">
    <property type="entry name" value="2,3-Dihydroxybiphenyl 1,2-Dioxygenase, domain 1"/>
    <property type="match status" value="1"/>
</dbReference>
<evidence type="ECO:0000313" key="3">
    <source>
        <dbReference type="Proteomes" id="UP000014463"/>
    </source>
</evidence>
<gene>
    <name evidence="2" type="ORF">L861_17435</name>
</gene>
<sequence length="116" mass="12844">MPELGLVVIRVSDLEASRRWYERIGFEFYEEQHGDGPVHYAAVQSGFVFELYPQLTPNPVSSGIRLGFYVHDVHAIVEANMAPESVVVKPNAAFGRLGAVLMDPDGIKVEINESQA</sequence>
<protein>
    <recommendedName>
        <fullName evidence="1">VOC domain-containing protein</fullName>
    </recommendedName>
</protein>
<dbReference type="SUPFAM" id="SSF54593">
    <property type="entry name" value="Glyoxalase/Bleomycin resistance protein/Dihydroxybiphenyl dioxygenase"/>
    <property type="match status" value="1"/>
</dbReference>
<dbReference type="Proteomes" id="UP000014463">
    <property type="component" value="Unassembled WGS sequence"/>
</dbReference>
<reference evidence="2 3" key="1">
    <citation type="journal article" date="2013" name="Genome Announc.">
        <title>Draft genome sequence of the moderately halophilic gammaproteobacterium Halomonas anticariensis FP35.</title>
        <authorList>
            <person name="Tahrioui A."/>
            <person name="Quesada E."/>
            <person name="Llamas I."/>
        </authorList>
    </citation>
    <scope>NUCLEOTIDE SEQUENCE [LARGE SCALE GENOMIC DNA]</scope>
    <source>
        <strain evidence="3">DSM 16096 / CECT 5854 / LMG 22089 / FP35</strain>
    </source>
</reference>
<keyword evidence="3" id="KW-1185">Reference proteome</keyword>
<dbReference type="eggNOG" id="COG0346">
    <property type="taxonomic scope" value="Bacteria"/>
</dbReference>
<dbReference type="InterPro" id="IPR004360">
    <property type="entry name" value="Glyas_Fos-R_dOase_dom"/>
</dbReference>
<proteinExistence type="predicted"/>
<dbReference type="RefSeq" id="WP_016415440.1">
    <property type="nucleotide sequence ID" value="NZ_AUAB01000001.1"/>
</dbReference>
<dbReference type="Pfam" id="PF00903">
    <property type="entry name" value="Glyoxalase"/>
    <property type="match status" value="1"/>
</dbReference>
<comment type="caution">
    <text evidence="2">The sequence shown here is derived from an EMBL/GenBank/DDBJ whole genome shotgun (WGS) entry which is preliminary data.</text>
</comment>
<evidence type="ECO:0000259" key="1">
    <source>
        <dbReference type="PROSITE" id="PS51819"/>
    </source>
</evidence>
<dbReference type="PROSITE" id="PS51819">
    <property type="entry name" value="VOC"/>
    <property type="match status" value="1"/>
</dbReference>
<dbReference type="InterPro" id="IPR029068">
    <property type="entry name" value="Glyas_Bleomycin-R_OHBP_Dase"/>
</dbReference>
<dbReference type="InterPro" id="IPR037523">
    <property type="entry name" value="VOC_core"/>
</dbReference>
<evidence type="ECO:0000313" key="2">
    <source>
        <dbReference type="EMBL" id="EPC03325.1"/>
    </source>
</evidence>
<accession>S2KN21</accession>
<dbReference type="STRING" id="1121939.L861_17435"/>